<reference evidence="1 2" key="1">
    <citation type="submission" date="2020-01" db="EMBL/GenBank/DDBJ databases">
        <title>Identification and distribution of gene clusters putatively required for synthesis of sphingolipid metabolism inhibitors in phylogenetically diverse species of the filamentous fungus Fusarium.</title>
        <authorList>
            <person name="Kim H.-S."/>
            <person name="Busman M."/>
            <person name="Brown D.W."/>
            <person name="Divon H."/>
            <person name="Uhlig S."/>
            <person name="Proctor R.H."/>
        </authorList>
    </citation>
    <scope>NUCLEOTIDE SEQUENCE [LARGE SCALE GENOMIC DNA]</scope>
    <source>
        <strain evidence="1 2">NRRL 20459</strain>
    </source>
</reference>
<evidence type="ECO:0000313" key="1">
    <source>
        <dbReference type="EMBL" id="KAF4469420.1"/>
    </source>
</evidence>
<protein>
    <submittedName>
        <fullName evidence="1">Uncharacterized protein</fullName>
    </submittedName>
</protein>
<sequence length="118" mass="12892">MDSLFIDRPAHLNWTWEPRERAPKKIACETCSAEHPVPVPNASQACQTLLRAFDGPRASPSKDVLLFHGMPLIEPPYIIHPSPLLTHAFRQSRIGCPPASTGITTITGAAASGLDWLQ</sequence>
<gene>
    <name evidence="1" type="ORF">FALBO_3685</name>
</gene>
<name>A0A8H4LGV7_9HYPO</name>
<evidence type="ECO:0000313" key="2">
    <source>
        <dbReference type="Proteomes" id="UP000554235"/>
    </source>
</evidence>
<organism evidence="1 2">
    <name type="scientific">Fusarium albosuccineum</name>
    <dbReference type="NCBI Taxonomy" id="1237068"/>
    <lineage>
        <taxon>Eukaryota</taxon>
        <taxon>Fungi</taxon>
        <taxon>Dikarya</taxon>
        <taxon>Ascomycota</taxon>
        <taxon>Pezizomycotina</taxon>
        <taxon>Sordariomycetes</taxon>
        <taxon>Hypocreomycetidae</taxon>
        <taxon>Hypocreales</taxon>
        <taxon>Nectriaceae</taxon>
        <taxon>Fusarium</taxon>
        <taxon>Fusarium decemcellulare species complex</taxon>
    </lineage>
</organism>
<accession>A0A8H4LGV7</accession>
<dbReference type="Proteomes" id="UP000554235">
    <property type="component" value="Unassembled WGS sequence"/>
</dbReference>
<dbReference type="EMBL" id="JAADYS010000478">
    <property type="protein sequence ID" value="KAF4469420.1"/>
    <property type="molecule type" value="Genomic_DNA"/>
</dbReference>
<keyword evidence="2" id="KW-1185">Reference proteome</keyword>
<proteinExistence type="predicted"/>
<comment type="caution">
    <text evidence="1">The sequence shown here is derived from an EMBL/GenBank/DDBJ whole genome shotgun (WGS) entry which is preliminary data.</text>
</comment>
<dbReference type="AlphaFoldDB" id="A0A8H4LGV7"/>